<protein>
    <recommendedName>
        <fullName evidence="2">ProQ/FinO domain-containing protein</fullName>
    </recommendedName>
</protein>
<evidence type="ECO:0000259" key="2">
    <source>
        <dbReference type="SMART" id="SM00945"/>
    </source>
</evidence>
<dbReference type="EMBL" id="AP014648">
    <property type="protein sequence ID" value="BAQ17470.1"/>
    <property type="molecule type" value="Genomic_DNA"/>
</dbReference>
<evidence type="ECO:0000313" key="4">
    <source>
        <dbReference type="Proteomes" id="UP000031643"/>
    </source>
</evidence>
<dbReference type="AlphaFoldDB" id="A0A0A8K3J9"/>
<keyword evidence="4" id="KW-1185">Reference proteome</keyword>
<dbReference type="RefSeq" id="WP_172653332.1">
    <property type="nucleotide sequence ID" value="NZ_AP014648.1"/>
</dbReference>
<dbReference type="KEGG" id="mcg:GL4_2023"/>
<dbReference type="Pfam" id="PF04352">
    <property type="entry name" value="ProQ"/>
    <property type="match status" value="1"/>
</dbReference>
<accession>A0A0A8K3J9</accession>
<dbReference type="SMART" id="SM00945">
    <property type="entry name" value="ProQ"/>
    <property type="match status" value="1"/>
</dbReference>
<dbReference type="Proteomes" id="UP000031643">
    <property type="component" value="Chromosome"/>
</dbReference>
<dbReference type="HOGENOM" id="CLU_1832802_0_0_5"/>
<dbReference type="GO" id="GO:0003723">
    <property type="term" value="F:RNA binding"/>
    <property type="evidence" value="ECO:0007669"/>
    <property type="project" value="UniProtKB-KW"/>
</dbReference>
<keyword evidence="1" id="KW-0694">RNA-binding</keyword>
<sequence length="140" mass="16037">MNQHDFRSEMLDKLRTITGSDDVPRVFTISEHPRALKVGVRHELIALYPHAKAWRLNRWLCAWCGRTAYHRAVAIGGIRFDLDGKPAGRITEAERIYAREIMARRRKPNAKTVGKNGRPILHLASRMAQKRRRSTPGAIC</sequence>
<feature type="domain" description="ProQ/FinO" evidence="2">
    <location>
        <begin position="15"/>
        <end position="118"/>
    </location>
</feature>
<evidence type="ECO:0000313" key="3">
    <source>
        <dbReference type="EMBL" id="BAQ17470.1"/>
    </source>
</evidence>
<reference evidence="3 4" key="1">
    <citation type="submission" date="2014-09" db="EMBL/GenBank/DDBJ databases">
        <title>Genome sequencing of Methyloceanibacter caenitepidi Gela4.</title>
        <authorList>
            <person name="Takeuchi M."/>
            <person name="Susumu S."/>
            <person name="Kamagata Y."/>
            <person name="Oshima K."/>
            <person name="Hattori M."/>
            <person name="Iwasaki W."/>
        </authorList>
    </citation>
    <scope>NUCLEOTIDE SEQUENCE [LARGE SCALE GENOMIC DNA]</scope>
    <source>
        <strain evidence="3 4">Gela4</strain>
    </source>
</reference>
<organism evidence="3 4">
    <name type="scientific">Methyloceanibacter caenitepidi</name>
    <dbReference type="NCBI Taxonomy" id="1384459"/>
    <lineage>
        <taxon>Bacteria</taxon>
        <taxon>Pseudomonadati</taxon>
        <taxon>Pseudomonadota</taxon>
        <taxon>Alphaproteobacteria</taxon>
        <taxon>Hyphomicrobiales</taxon>
        <taxon>Hyphomicrobiaceae</taxon>
        <taxon>Methyloceanibacter</taxon>
    </lineage>
</organism>
<dbReference type="SUPFAM" id="SSF48657">
    <property type="entry name" value="FinO-like"/>
    <property type="match status" value="1"/>
</dbReference>
<dbReference type="Gene3D" id="1.10.1710.10">
    <property type="entry name" value="ProQ/FinO domain"/>
    <property type="match status" value="1"/>
</dbReference>
<gene>
    <name evidence="3" type="ORF">GL4_2023</name>
</gene>
<dbReference type="InterPro" id="IPR036442">
    <property type="entry name" value="ProQ/FinO_sf"/>
</dbReference>
<proteinExistence type="predicted"/>
<evidence type="ECO:0000256" key="1">
    <source>
        <dbReference type="ARBA" id="ARBA00022884"/>
    </source>
</evidence>
<dbReference type="InterPro" id="IPR016103">
    <property type="entry name" value="ProQ/FinO"/>
</dbReference>
<name>A0A0A8K3J9_9HYPH</name>